<evidence type="ECO:0000313" key="3">
    <source>
        <dbReference type="EMBL" id="KAF9740959.1"/>
    </source>
</evidence>
<accession>A0A9P6GVI4</accession>
<evidence type="ECO:0000259" key="2">
    <source>
        <dbReference type="PROSITE" id="PS50142"/>
    </source>
</evidence>
<evidence type="ECO:0000313" key="4">
    <source>
        <dbReference type="Proteomes" id="UP000756921"/>
    </source>
</evidence>
<proteinExistence type="predicted"/>
<dbReference type="InterPro" id="IPR036389">
    <property type="entry name" value="RNase_III_sf"/>
</dbReference>
<dbReference type="CDD" id="cd00593">
    <property type="entry name" value="RIBOc"/>
    <property type="match status" value="1"/>
</dbReference>
<feature type="compositionally biased region" description="Low complexity" evidence="1">
    <location>
        <begin position="419"/>
        <end position="429"/>
    </location>
</feature>
<feature type="compositionally biased region" description="Polar residues" evidence="1">
    <location>
        <begin position="129"/>
        <end position="140"/>
    </location>
</feature>
<dbReference type="PROSITE" id="PS50142">
    <property type="entry name" value="RNASE_3_2"/>
    <property type="match status" value="1"/>
</dbReference>
<comment type="caution">
    <text evidence="3">The sequence shown here is derived from an EMBL/GenBank/DDBJ whole genome shotgun (WGS) entry which is preliminary data.</text>
</comment>
<dbReference type="InterPro" id="IPR000999">
    <property type="entry name" value="RNase_III_dom"/>
</dbReference>
<gene>
    <name evidence="3" type="ORF">PMIN01_00498</name>
</gene>
<feature type="region of interest" description="Disordered" evidence="1">
    <location>
        <begin position="414"/>
        <end position="466"/>
    </location>
</feature>
<dbReference type="SMART" id="SM00535">
    <property type="entry name" value="RIBOc"/>
    <property type="match status" value="1"/>
</dbReference>
<dbReference type="EMBL" id="WJXW01000001">
    <property type="protein sequence ID" value="KAF9740959.1"/>
    <property type="molecule type" value="Genomic_DNA"/>
</dbReference>
<name>A0A9P6GVI4_9PLEO</name>
<dbReference type="Proteomes" id="UP000756921">
    <property type="component" value="Unassembled WGS sequence"/>
</dbReference>
<feature type="domain" description="RNase III" evidence="2">
    <location>
        <begin position="259"/>
        <end position="386"/>
    </location>
</feature>
<dbReference type="SUPFAM" id="SSF69065">
    <property type="entry name" value="RNase III domain-like"/>
    <property type="match status" value="1"/>
</dbReference>
<feature type="compositionally biased region" description="Polar residues" evidence="1">
    <location>
        <begin position="447"/>
        <end position="466"/>
    </location>
</feature>
<dbReference type="AlphaFoldDB" id="A0A9P6GVI4"/>
<feature type="region of interest" description="Disordered" evidence="1">
    <location>
        <begin position="128"/>
        <end position="148"/>
    </location>
</feature>
<dbReference type="GO" id="GO:0004525">
    <property type="term" value="F:ribonuclease III activity"/>
    <property type="evidence" value="ECO:0007669"/>
    <property type="project" value="InterPro"/>
</dbReference>
<sequence length="466" mass="51658">MKRFVTVTRSAYRPVLGVQDKEILSTYKKAKNLKATRARSLSDSERNEIQWLSGARKCIKAGLLTATQVKRLESYRKLSPTARLQQLEQNHTEVRRHLALLHGHISEDDGHGKAQSLLNESLAFEARQAQPTSSFQQADSLPSEKPGAATVLTHSPVEISPDEGTNTQLTPFQHSRSWGVKDATKGRNLGVKELLSQIFRNISPSQRDSFHGRTEHLHRVSKFFTRRDHLFFHMSPDPLKIYRPPPMIHQDLFDAATRVVRVENIIGYRFENKKLCIEALKGSLVDIPLYWQGIVTPIAGNRRLALLGDRVLALGMTALWWDAKLPTSAYGTAMARLESRASLGVRATQLGIDGTLIIRNGTNPVPNYLIAETLEAIIGAVYVDSNHSLSVVQEILRKLRFENDLHQLAEAMKPPLEPAAPTAPTTDPPIKSVTAPAVDPAIDPATESMTASTSDSTPDISTRPCT</sequence>
<keyword evidence="4" id="KW-1185">Reference proteome</keyword>
<dbReference type="Gene3D" id="1.10.1520.10">
    <property type="entry name" value="Ribonuclease III domain"/>
    <property type="match status" value="1"/>
</dbReference>
<reference evidence="3" key="1">
    <citation type="journal article" date="2020" name="Mol. Plant Microbe Interact.">
        <title>Genome Sequence of the Biocontrol Agent Coniothyrium minitans strain Conio (IMI 134523).</title>
        <authorList>
            <person name="Patel D."/>
            <person name="Shittu T.A."/>
            <person name="Baroncelli R."/>
            <person name="Muthumeenakshi S."/>
            <person name="Osborne T.H."/>
            <person name="Janganan T.K."/>
            <person name="Sreenivasaprasad S."/>
        </authorList>
    </citation>
    <scope>NUCLEOTIDE SEQUENCE</scope>
    <source>
        <strain evidence="3">Conio</strain>
    </source>
</reference>
<organism evidence="3 4">
    <name type="scientific">Paraphaeosphaeria minitans</name>
    <dbReference type="NCBI Taxonomy" id="565426"/>
    <lineage>
        <taxon>Eukaryota</taxon>
        <taxon>Fungi</taxon>
        <taxon>Dikarya</taxon>
        <taxon>Ascomycota</taxon>
        <taxon>Pezizomycotina</taxon>
        <taxon>Dothideomycetes</taxon>
        <taxon>Pleosporomycetidae</taxon>
        <taxon>Pleosporales</taxon>
        <taxon>Massarineae</taxon>
        <taxon>Didymosphaeriaceae</taxon>
        <taxon>Paraphaeosphaeria</taxon>
    </lineage>
</organism>
<dbReference type="GO" id="GO:0006396">
    <property type="term" value="P:RNA processing"/>
    <property type="evidence" value="ECO:0007669"/>
    <property type="project" value="InterPro"/>
</dbReference>
<dbReference type="Pfam" id="PF00636">
    <property type="entry name" value="Ribonuclease_3"/>
    <property type="match status" value="1"/>
</dbReference>
<dbReference type="OrthoDB" id="67027at2759"/>
<protein>
    <recommendedName>
        <fullName evidence="2">RNase III domain-containing protein</fullName>
    </recommendedName>
</protein>
<evidence type="ECO:0000256" key="1">
    <source>
        <dbReference type="SAM" id="MobiDB-lite"/>
    </source>
</evidence>